<dbReference type="Gene3D" id="3.30.160.60">
    <property type="entry name" value="Classic Zinc Finger"/>
    <property type="match status" value="1"/>
</dbReference>
<dbReference type="PROSITE" id="PS00028">
    <property type="entry name" value="ZINC_FINGER_C2H2_1"/>
    <property type="match status" value="1"/>
</dbReference>
<keyword evidence="1" id="KW-0479">Metal-binding</keyword>
<evidence type="ECO:0000256" key="1">
    <source>
        <dbReference type="PROSITE-ProRule" id="PRU00042"/>
    </source>
</evidence>
<dbReference type="EMBL" id="AACS02000004">
    <property type="protein sequence ID" value="EFI27882.1"/>
    <property type="molecule type" value="Genomic_DNA"/>
</dbReference>
<protein>
    <recommendedName>
        <fullName evidence="2">C2H2-type domain-containing protein</fullName>
    </recommendedName>
</protein>
<name>D6RM84_COPC7</name>
<dbReference type="RefSeq" id="XP_002911376.1">
    <property type="nucleotide sequence ID" value="XM_002911330.1"/>
</dbReference>
<feature type="domain" description="C2H2-type" evidence="2">
    <location>
        <begin position="10"/>
        <end position="38"/>
    </location>
</feature>
<dbReference type="AlphaFoldDB" id="D6RM84"/>
<dbReference type="Pfam" id="PF00096">
    <property type="entry name" value="zf-C2H2"/>
    <property type="match status" value="1"/>
</dbReference>
<keyword evidence="1" id="KW-0862">Zinc</keyword>
<dbReference type="PROSITE" id="PS50157">
    <property type="entry name" value="ZINC_FINGER_C2H2_2"/>
    <property type="match status" value="1"/>
</dbReference>
<dbReference type="InterPro" id="IPR036236">
    <property type="entry name" value="Znf_C2H2_sf"/>
</dbReference>
<evidence type="ECO:0000259" key="2">
    <source>
        <dbReference type="PROSITE" id="PS50157"/>
    </source>
</evidence>
<dbReference type="SMART" id="SM00355">
    <property type="entry name" value="ZnF_C2H2"/>
    <property type="match status" value="2"/>
</dbReference>
<proteinExistence type="predicted"/>
<keyword evidence="4" id="KW-1185">Reference proteome</keyword>
<dbReference type="InterPro" id="IPR013087">
    <property type="entry name" value="Znf_C2H2_type"/>
</dbReference>
<keyword evidence="1" id="KW-0863">Zinc-finger</keyword>
<gene>
    <name evidence="3" type="ORF">CC1G_14373</name>
</gene>
<dbReference type="SUPFAM" id="SSF57667">
    <property type="entry name" value="beta-beta-alpha zinc fingers"/>
    <property type="match status" value="1"/>
</dbReference>
<dbReference type="KEGG" id="cci:CC1G_14373"/>
<reference evidence="3 4" key="1">
    <citation type="journal article" date="2010" name="Proc. Natl. Acad. Sci. U.S.A.">
        <title>Insights into evolution of multicellular fungi from the assembled chromosomes of the mushroom Coprinopsis cinerea (Coprinus cinereus).</title>
        <authorList>
            <person name="Stajich J.E."/>
            <person name="Wilke S.K."/>
            <person name="Ahren D."/>
            <person name="Au C.H."/>
            <person name="Birren B.W."/>
            <person name="Borodovsky M."/>
            <person name="Burns C."/>
            <person name="Canback B."/>
            <person name="Casselton L.A."/>
            <person name="Cheng C.K."/>
            <person name="Deng J."/>
            <person name="Dietrich F.S."/>
            <person name="Fargo D.C."/>
            <person name="Farman M.L."/>
            <person name="Gathman A.C."/>
            <person name="Goldberg J."/>
            <person name="Guigo R."/>
            <person name="Hoegger P.J."/>
            <person name="Hooker J.B."/>
            <person name="Huggins A."/>
            <person name="James T.Y."/>
            <person name="Kamada T."/>
            <person name="Kilaru S."/>
            <person name="Kodira C."/>
            <person name="Kues U."/>
            <person name="Kupfer D."/>
            <person name="Kwan H.S."/>
            <person name="Lomsadze A."/>
            <person name="Li W."/>
            <person name="Lilly W.W."/>
            <person name="Ma L.J."/>
            <person name="Mackey A.J."/>
            <person name="Manning G."/>
            <person name="Martin F."/>
            <person name="Muraguchi H."/>
            <person name="Natvig D.O."/>
            <person name="Palmerini H."/>
            <person name="Ramesh M.A."/>
            <person name="Rehmeyer C.J."/>
            <person name="Roe B.A."/>
            <person name="Shenoy N."/>
            <person name="Stanke M."/>
            <person name="Ter-Hovhannisyan V."/>
            <person name="Tunlid A."/>
            <person name="Velagapudi R."/>
            <person name="Vision T.J."/>
            <person name="Zeng Q."/>
            <person name="Zolan M.E."/>
            <person name="Pukkila P.J."/>
        </authorList>
    </citation>
    <scope>NUCLEOTIDE SEQUENCE [LARGE SCALE GENOMIC DNA]</scope>
    <source>
        <strain evidence="4">Okayama-7 / 130 / ATCC MYA-4618 / FGSC 9003</strain>
    </source>
</reference>
<dbReference type="VEuPathDB" id="FungiDB:CC1G_14373"/>
<dbReference type="GO" id="GO:0008270">
    <property type="term" value="F:zinc ion binding"/>
    <property type="evidence" value="ECO:0007669"/>
    <property type="project" value="UniProtKB-KW"/>
</dbReference>
<accession>D6RM84</accession>
<comment type="caution">
    <text evidence="3">The sequence shown here is derived from an EMBL/GenBank/DDBJ whole genome shotgun (WGS) entry which is preliminary data.</text>
</comment>
<sequence length="198" mass="22721">MMSTSRKGPFNCDKCKKEFKKWSKLMAHERREHDPDTVIERFPCQLPGCEFVTKYKGGLKQHVIIHDPNAKQPVCQFPGCGFVTIHKRGPKLHSARCAQYQGRVSSSSNSRGALQERLYRSNIGFTAFRHGTVLARRGERFSEGNAIKCFCYRPIRDETTPLLGIGRWRKERDFPAPCLIKTCLLEIGRFSETDLLSR</sequence>
<dbReference type="InParanoid" id="D6RM84"/>
<evidence type="ECO:0000313" key="3">
    <source>
        <dbReference type="EMBL" id="EFI27882.1"/>
    </source>
</evidence>
<dbReference type="GeneID" id="9379422"/>
<evidence type="ECO:0000313" key="4">
    <source>
        <dbReference type="Proteomes" id="UP000001861"/>
    </source>
</evidence>
<dbReference type="HOGENOM" id="CLU_1378049_0_0_1"/>
<organism evidence="3 4">
    <name type="scientific">Coprinopsis cinerea (strain Okayama-7 / 130 / ATCC MYA-4618 / FGSC 9003)</name>
    <name type="common">Inky cap fungus</name>
    <name type="synonym">Hormographiella aspergillata</name>
    <dbReference type="NCBI Taxonomy" id="240176"/>
    <lineage>
        <taxon>Eukaryota</taxon>
        <taxon>Fungi</taxon>
        <taxon>Dikarya</taxon>
        <taxon>Basidiomycota</taxon>
        <taxon>Agaricomycotina</taxon>
        <taxon>Agaricomycetes</taxon>
        <taxon>Agaricomycetidae</taxon>
        <taxon>Agaricales</taxon>
        <taxon>Agaricineae</taxon>
        <taxon>Psathyrellaceae</taxon>
        <taxon>Coprinopsis</taxon>
    </lineage>
</organism>
<dbReference type="eggNOG" id="KOG1721">
    <property type="taxonomic scope" value="Eukaryota"/>
</dbReference>
<dbReference type="Proteomes" id="UP000001861">
    <property type="component" value="Unassembled WGS sequence"/>
</dbReference>
<dbReference type="OrthoDB" id="654211at2759"/>